<dbReference type="Proteomes" id="UP000432350">
    <property type="component" value="Unassembled WGS sequence"/>
</dbReference>
<dbReference type="GO" id="GO:0005524">
    <property type="term" value="F:ATP binding"/>
    <property type="evidence" value="ECO:0007669"/>
    <property type="project" value="UniProtKB-KW"/>
</dbReference>
<dbReference type="Gene3D" id="3.90.1570.30">
    <property type="match status" value="1"/>
</dbReference>
<evidence type="ECO:0000313" key="4">
    <source>
        <dbReference type="Proteomes" id="UP000432350"/>
    </source>
</evidence>
<feature type="region of interest" description="Disordered" evidence="1">
    <location>
        <begin position="573"/>
        <end position="594"/>
    </location>
</feature>
<accession>A0A653ZSZ2</accession>
<dbReference type="GO" id="GO:0009035">
    <property type="term" value="F:type I site-specific deoxyribonuclease activity"/>
    <property type="evidence" value="ECO:0007669"/>
    <property type="project" value="UniProtKB-EC"/>
</dbReference>
<gene>
    <name evidence="3" type="primary">hsdR</name>
    <name evidence="3" type="ORF">SPHINGO8BC_150017</name>
</gene>
<dbReference type="Pfam" id="PF04851">
    <property type="entry name" value="ResIII"/>
    <property type="match status" value="1"/>
</dbReference>
<dbReference type="Pfam" id="PF08463">
    <property type="entry name" value="EcoEI_R_C"/>
    <property type="match status" value="1"/>
</dbReference>
<dbReference type="PANTHER" id="PTHR47396">
    <property type="entry name" value="TYPE I RESTRICTION ENZYME ECOKI R PROTEIN"/>
    <property type="match status" value="1"/>
</dbReference>
<sequence>MEYIINVVYFKSELYVNIMNKKNLTERDICTKYITPALEKAGWDTHVQLREEFPLTNGRIIVRGQLHTRAKNKRADYALFYKPGIPIAIIEAKDNNHSICDGMQQALKYGELLDVPFVFSSNGDGFLFHNNLAKDGEVETEITLDDFPSPDFLWNLWKDHKKLSSEQEIIVTQDYYSDGSNKTPRYYQLLAINKTIEAIAKGNNRILLVMATGTGKTFTAFQIIWRLWKSKAKKRILFLADRNILVDQTITNDFKPFGSAMSKISKRQANKSYEIYLSLYQAVSGTEEEQNIYKQFSPDFFDLIVIDECHRGSAGEDSNWRRILEYFFNATQIGLTATPKETKDVSNIDYFGDPIYTYSLRQGIDDGFLAPYKVVRIDIDKDVTGWRPDKGMLDKYGNEIEDRIYNQKDFDKALVLDKRTQLVAKKISDFLRQTNRFDKTIVFCDNIDHAERMRQALVNENSDLAADNSRYVVRITGDNEEGKLELDNFIFPESKYPVIATTSKLMTTGVDAQTCKLIVLDQRIQSMTEFKQIIGRGTRINEEFNKFYFTIMDFKKATELFADPDFDGDPVVVYTPKKGESPVPPDDLESSDKIQPVDYTTSDDFDFSDIQSSDEEQQKVKKYYVADVPVSVVAERVQYFDAYGKLITESLKDYTKKTLSKEFLSLDDFLKKWSDADKKKAIISALEAEGVFFDALSEEIGKDIDPFDIICHVAWDMPPLTRKERAEKVKKRNYFFKYGEQAQNVIDALLQKYADEGVVHIEETKILTIQPFTEFGTPLEIIKKFGGITEYEKAIRELEQAIYTA</sequence>
<dbReference type="InterPro" id="IPR027417">
    <property type="entry name" value="P-loop_NTPase"/>
</dbReference>
<dbReference type="SUPFAM" id="SSF52540">
    <property type="entry name" value="P-loop containing nucleoside triphosphate hydrolases"/>
    <property type="match status" value="2"/>
</dbReference>
<dbReference type="InterPro" id="IPR001650">
    <property type="entry name" value="Helicase_C-like"/>
</dbReference>
<dbReference type="Pfam" id="PF00271">
    <property type="entry name" value="Helicase_C"/>
    <property type="match status" value="1"/>
</dbReference>
<evidence type="ECO:0000259" key="2">
    <source>
        <dbReference type="PROSITE" id="PS51192"/>
    </source>
</evidence>
<name>A0A653ZSZ2_SPHMU</name>
<dbReference type="InterPro" id="IPR014001">
    <property type="entry name" value="Helicase_ATP-bd"/>
</dbReference>
<dbReference type="PANTHER" id="PTHR47396:SF1">
    <property type="entry name" value="ATP-DEPENDENT HELICASE IRC3-RELATED"/>
    <property type="match status" value="1"/>
</dbReference>
<dbReference type="InterPro" id="IPR013670">
    <property type="entry name" value="EcoEI_R_C_dom"/>
</dbReference>
<dbReference type="GO" id="GO:0009307">
    <property type="term" value="P:DNA restriction-modification system"/>
    <property type="evidence" value="ECO:0007669"/>
    <property type="project" value="UniProtKB-KW"/>
</dbReference>
<proteinExistence type="predicted"/>
<dbReference type="CDD" id="cd18799">
    <property type="entry name" value="SF2_C_EcoAI-like"/>
    <property type="match status" value="1"/>
</dbReference>
<dbReference type="GO" id="GO:0005829">
    <property type="term" value="C:cytosol"/>
    <property type="evidence" value="ECO:0007669"/>
    <property type="project" value="TreeGrafter"/>
</dbReference>
<dbReference type="GO" id="GO:0003677">
    <property type="term" value="F:DNA binding"/>
    <property type="evidence" value="ECO:0007669"/>
    <property type="project" value="UniProtKB-KW"/>
</dbReference>
<reference evidence="3 4" key="1">
    <citation type="submission" date="2019-10" db="EMBL/GenBank/DDBJ databases">
        <authorList>
            <person name="Karimi E."/>
        </authorList>
    </citation>
    <scope>NUCLEOTIDE SEQUENCE [LARGE SCALE GENOMIC DNA]</scope>
    <source>
        <strain evidence="3">Sphingobacterium sp. 8BC</strain>
    </source>
</reference>
<evidence type="ECO:0000313" key="3">
    <source>
        <dbReference type="EMBL" id="VXC58070.1"/>
    </source>
</evidence>
<organism evidence="3 4">
    <name type="scientific">Sphingobacterium multivorum</name>
    <dbReference type="NCBI Taxonomy" id="28454"/>
    <lineage>
        <taxon>Bacteria</taxon>
        <taxon>Pseudomonadati</taxon>
        <taxon>Bacteroidota</taxon>
        <taxon>Sphingobacteriia</taxon>
        <taxon>Sphingobacteriales</taxon>
        <taxon>Sphingobacteriaceae</taxon>
        <taxon>Sphingobacterium</taxon>
    </lineage>
</organism>
<evidence type="ECO:0000256" key="1">
    <source>
        <dbReference type="SAM" id="MobiDB-lite"/>
    </source>
</evidence>
<feature type="domain" description="Helicase ATP-binding" evidence="2">
    <location>
        <begin position="197"/>
        <end position="357"/>
    </location>
</feature>
<dbReference type="PROSITE" id="PS51192">
    <property type="entry name" value="HELICASE_ATP_BIND_1"/>
    <property type="match status" value="1"/>
</dbReference>
<dbReference type="InterPro" id="IPR007409">
    <property type="entry name" value="Restrct_endonuc_type1_HsdR_N"/>
</dbReference>
<dbReference type="InterPro" id="IPR006935">
    <property type="entry name" value="Helicase/UvrB_N"/>
</dbReference>
<dbReference type="EMBL" id="CABWMV010000007">
    <property type="protein sequence ID" value="VXC58070.1"/>
    <property type="molecule type" value="Genomic_DNA"/>
</dbReference>
<keyword evidence="3" id="KW-0378">Hydrolase</keyword>
<dbReference type="InterPro" id="IPR050742">
    <property type="entry name" value="Helicase_Restrict-Modif_Enz"/>
</dbReference>
<dbReference type="NCBIfam" id="NF046051">
    <property type="entry name" value="restrict_EcoAI"/>
    <property type="match status" value="1"/>
</dbReference>
<dbReference type="Pfam" id="PF04313">
    <property type="entry name" value="HSDR_N"/>
    <property type="match status" value="1"/>
</dbReference>
<dbReference type="SMART" id="SM00487">
    <property type="entry name" value="DEXDc"/>
    <property type="match status" value="1"/>
</dbReference>
<dbReference type="CDD" id="cd18032">
    <property type="entry name" value="DEXHc_RE_I_III_res"/>
    <property type="match status" value="1"/>
</dbReference>
<protein>
    <submittedName>
        <fullName evidence="3">Type I restriction enzyme EcoEI R protein</fullName>
        <ecNumber evidence="3">3.1.21.3</ecNumber>
    </submittedName>
</protein>
<dbReference type="AlphaFoldDB" id="A0A653ZSZ2"/>
<dbReference type="EC" id="3.1.21.3" evidence="3"/>
<dbReference type="Gene3D" id="3.40.50.300">
    <property type="entry name" value="P-loop containing nucleotide triphosphate hydrolases"/>
    <property type="match status" value="2"/>
</dbReference>